<feature type="domain" description="C2H2-type" evidence="12">
    <location>
        <begin position="32"/>
        <end position="59"/>
    </location>
</feature>
<dbReference type="Gene3D" id="3.30.160.60">
    <property type="entry name" value="Classic Zinc Finger"/>
    <property type="match status" value="4"/>
</dbReference>
<dbReference type="InterPro" id="IPR050331">
    <property type="entry name" value="Zinc_finger"/>
</dbReference>
<dbReference type="EMBL" id="KQ423737">
    <property type="protein sequence ID" value="KOF72273.1"/>
    <property type="molecule type" value="Genomic_DNA"/>
</dbReference>
<protein>
    <recommendedName>
        <fullName evidence="12">C2H2-type domain-containing protein</fullName>
    </recommendedName>
</protein>
<accession>A0A0L8G5X2</accession>
<keyword evidence="7" id="KW-0805">Transcription regulation</keyword>
<dbReference type="SUPFAM" id="SSF57667">
    <property type="entry name" value="beta-beta-alpha zinc fingers"/>
    <property type="match status" value="2"/>
</dbReference>
<organism evidence="13">
    <name type="scientific">Octopus bimaculoides</name>
    <name type="common">California two-spotted octopus</name>
    <dbReference type="NCBI Taxonomy" id="37653"/>
    <lineage>
        <taxon>Eukaryota</taxon>
        <taxon>Metazoa</taxon>
        <taxon>Spiralia</taxon>
        <taxon>Lophotrochozoa</taxon>
        <taxon>Mollusca</taxon>
        <taxon>Cephalopoda</taxon>
        <taxon>Coleoidea</taxon>
        <taxon>Octopodiformes</taxon>
        <taxon>Octopoda</taxon>
        <taxon>Incirrata</taxon>
        <taxon>Octopodidae</taxon>
        <taxon>Octopus</taxon>
    </lineage>
</organism>
<dbReference type="Pfam" id="PF00096">
    <property type="entry name" value="zf-C2H2"/>
    <property type="match status" value="3"/>
</dbReference>
<evidence type="ECO:0000256" key="10">
    <source>
        <dbReference type="ARBA" id="ARBA00023242"/>
    </source>
</evidence>
<evidence type="ECO:0000256" key="6">
    <source>
        <dbReference type="ARBA" id="ARBA00022833"/>
    </source>
</evidence>
<dbReference type="SMART" id="SM00355">
    <property type="entry name" value="ZnF_C2H2"/>
    <property type="match status" value="3"/>
</dbReference>
<dbReference type="OrthoDB" id="6154658at2759"/>
<dbReference type="PANTHER" id="PTHR16515:SF66">
    <property type="entry name" value="C2H2-TYPE DOMAIN-CONTAINING PROTEIN"/>
    <property type="match status" value="1"/>
</dbReference>
<evidence type="ECO:0000256" key="9">
    <source>
        <dbReference type="ARBA" id="ARBA00023163"/>
    </source>
</evidence>
<feature type="domain" description="C2H2-type" evidence="12">
    <location>
        <begin position="60"/>
        <end position="87"/>
    </location>
</feature>
<dbReference type="GO" id="GO:0005634">
    <property type="term" value="C:nucleus"/>
    <property type="evidence" value="ECO:0007669"/>
    <property type="project" value="UniProtKB-SubCell"/>
</dbReference>
<feature type="domain" description="C2H2-type" evidence="12">
    <location>
        <begin position="88"/>
        <end position="115"/>
    </location>
</feature>
<sequence>MNYIGVKLNVKKESEEIDFPDEEKNERDKTSYNCDTCGKLFSRKADLVIHQRVHTGEKTYHCDICGKSFSQNGNLTYHKCIHTGEKPYHCDICGKSFSENSNLTSHKRTHTGEKPYHCHICGKSFSVGRLWKMNHIGVKMNIKESEEIDLLLLVLANPDNCFVCCGRHGGTPFQRVPLFLPINCFSVFLVACCSSSSLLTL</sequence>
<evidence type="ECO:0000256" key="5">
    <source>
        <dbReference type="ARBA" id="ARBA00022771"/>
    </source>
</evidence>
<gene>
    <name evidence="13" type="ORF">OCBIM_22039736mg</name>
</gene>
<name>A0A0L8G5X2_OCTBM</name>
<keyword evidence="8" id="KW-0238">DNA-binding</keyword>
<dbReference type="OMA" id="WKMNHIG"/>
<evidence type="ECO:0000256" key="4">
    <source>
        <dbReference type="ARBA" id="ARBA00022737"/>
    </source>
</evidence>
<dbReference type="FunFam" id="3.30.160.60:FF:002343">
    <property type="entry name" value="Zinc finger protein 33A"/>
    <property type="match status" value="1"/>
</dbReference>
<dbReference type="GO" id="GO:0008270">
    <property type="term" value="F:zinc ion binding"/>
    <property type="evidence" value="ECO:0007669"/>
    <property type="project" value="UniProtKB-KW"/>
</dbReference>
<evidence type="ECO:0000256" key="3">
    <source>
        <dbReference type="ARBA" id="ARBA00022723"/>
    </source>
</evidence>
<evidence type="ECO:0000256" key="2">
    <source>
        <dbReference type="ARBA" id="ARBA00006991"/>
    </source>
</evidence>
<dbReference type="FunFam" id="3.30.160.60:FF:000100">
    <property type="entry name" value="Zinc finger 45-like"/>
    <property type="match status" value="1"/>
</dbReference>
<evidence type="ECO:0000256" key="11">
    <source>
        <dbReference type="PROSITE-ProRule" id="PRU00042"/>
    </source>
</evidence>
<proteinExistence type="inferred from homology"/>
<dbReference type="GO" id="GO:0010468">
    <property type="term" value="P:regulation of gene expression"/>
    <property type="evidence" value="ECO:0007669"/>
    <property type="project" value="TreeGrafter"/>
</dbReference>
<evidence type="ECO:0000256" key="1">
    <source>
        <dbReference type="ARBA" id="ARBA00004123"/>
    </source>
</evidence>
<dbReference type="InterPro" id="IPR013087">
    <property type="entry name" value="Znf_C2H2_type"/>
</dbReference>
<keyword evidence="9" id="KW-0804">Transcription</keyword>
<dbReference type="PROSITE" id="PS00028">
    <property type="entry name" value="ZINC_FINGER_C2H2_1"/>
    <property type="match status" value="3"/>
</dbReference>
<keyword evidence="5 11" id="KW-0863">Zinc-finger</keyword>
<reference evidence="13" key="1">
    <citation type="submission" date="2015-07" db="EMBL/GenBank/DDBJ databases">
        <title>MeaNS - Measles Nucleotide Surveillance Program.</title>
        <authorList>
            <person name="Tran T."/>
            <person name="Druce J."/>
        </authorList>
    </citation>
    <scope>NUCLEOTIDE SEQUENCE</scope>
    <source>
        <strain evidence="13">UCB-OBI-ISO-001</strain>
        <tissue evidence="13">Gonad</tissue>
    </source>
</reference>
<keyword evidence="10" id="KW-0539">Nucleus</keyword>
<keyword evidence="3" id="KW-0479">Metal-binding</keyword>
<dbReference type="FunFam" id="3.30.160.60:FF:000290">
    <property type="entry name" value="Zinc finger protein 697 isoform X1"/>
    <property type="match status" value="1"/>
</dbReference>
<dbReference type="PROSITE" id="PS50157">
    <property type="entry name" value="ZINC_FINGER_C2H2_2"/>
    <property type="match status" value="3"/>
</dbReference>
<keyword evidence="4" id="KW-0677">Repeat</keyword>
<comment type="subcellular location">
    <subcellularLocation>
        <location evidence="1">Nucleus</location>
    </subcellularLocation>
</comment>
<dbReference type="InterPro" id="IPR036236">
    <property type="entry name" value="Znf_C2H2_sf"/>
</dbReference>
<comment type="similarity">
    <text evidence="2">Belongs to the krueppel C2H2-type zinc-finger protein family.</text>
</comment>
<keyword evidence="6" id="KW-0862">Zinc</keyword>
<dbReference type="AlphaFoldDB" id="A0A0L8G5X2"/>
<evidence type="ECO:0000259" key="12">
    <source>
        <dbReference type="PROSITE" id="PS50157"/>
    </source>
</evidence>
<evidence type="ECO:0000256" key="7">
    <source>
        <dbReference type="ARBA" id="ARBA00023015"/>
    </source>
</evidence>
<dbReference type="FunFam" id="3.30.160.60:FF:000755">
    <property type="entry name" value="zinc finger protein 174"/>
    <property type="match status" value="1"/>
</dbReference>
<evidence type="ECO:0000256" key="8">
    <source>
        <dbReference type="ARBA" id="ARBA00023125"/>
    </source>
</evidence>
<dbReference type="PANTHER" id="PTHR16515">
    <property type="entry name" value="PR DOMAIN ZINC FINGER PROTEIN"/>
    <property type="match status" value="1"/>
</dbReference>
<evidence type="ECO:0000313" key="13">
    <source>
        <dbReference type="EMBL" id="KOF72273.1"/>
    </source>
</evidence>
<dbReference type="GO" id="GO:0003677">
    <property type="term" value="F:DNA binding"/>
    <property type="evidence" value="ECO:0007669"/>
    <property type="project" value="UniProtKB-KW"/>
</dbReference>